<accession>A0ACB8QM10</accession>
<evidence type="ECO:0000313" key="1">
    <source>
        <dbReference type="EMBL" id="KAI0032401.1"/>
    </source>
</evidence>
<comment type="caution">
    <text evidence="1">The sequence shown here is derived from an EMBL/GenBank/DDBJ whole genome shotgun (WGS) entry which is preliminary data.</text>
</comment>
<gene>
    <name evidence="1" type="ORF">K488DRAFT_78500</name>
</gene>
<keyword evidence="2" id="KW-1185">Reference proteome</keyword>
<organism evidence="1 2">
    <name type="scientific">Vararia minispora EC-137</name>
    <dbReference type="NCBI Taxonomy" id="1314806"/>
    <lineage>
        <taxon>Eukaryota</taxon>
        <taxon>Fungi</taxon>
        <taxon>Dikarya</taxon>
        <taxon>Basidiomycota</taxon>
        <taxon>Agaricomycotina</taxon>
        <taxon>Agaricomycetes</taxon>
        <taxon>Russulales</taxon>
        <taxon>Lachnocladiaceae</taxon>
        <taxon>Vararia</taxon>
    </lineage>
</organism>
<dbReference type="EMBL" id="MU273547">
    <property type="protein sequence ID" value="KAI0032401.1"/>
    <property type="molecule type" value="Genomic_DNA"/>
</dbReference>
<reference evidence="1" key="2">
    <citation type="journal article" date="2022" name="New Phytol.">
        <title>Evolutionary transition to the ectomycorrhizal habit in the genomes of a hyperdiverse lineage of mushroom-forming fungi.</title>
        <authorList>
            <person name="Looney B."/>
            <person name="Miyauchi S."/>
            <person name="Morin E."/>
            <person name="Drula E."/>
            <person name="Courty P.E."/>
            <person name="Kohler A."/>
            <person name="Kuo A."/>
            <person name="LaButti K."/>
            <person name="Pangilinan J."/>
            <person name="Lipzen A."/>
            <person name="Riley R."/>
            <person name="Andreopoulos W."/>
            <person name="He G."/>
            <person name="Johnson J."/>
            <person name="Nolan M."/>
            <person name="Tritt A."/>
            <person name="Barry K.W."/>
            <person name="Grigoriev I.V."/>
            <person name="Nagy L.G."/>
            <person name="Hibbett D."/>
            <person name="Henrissat B."/>
            <person name="Matheny P.B."/>
            <person name="Labbe J."/>
            <person name="Martin F.M."/>
        </authorList>
    </citation>
    <scope>NUCLEOTIDE SEQUENCE</scope>
    <source>
        <strain evidence="1">EC-137</strain>
    </source>
</reference>
<sequence>MASAEDSSPYDLLGIPFEATDTEIKTAYRQRSRRVHPDRNPNDKDAARKFHELNQAYELLLDPLRRLALDAKLRAVEARKQRFAKYDSKRKHLLEELEERERTFKKARAEQAAVQRAQAQETEKIKDEGRRLREERERELRLKEEEAEREAAAARATLEPPPLGQLDTTVKLRYPITAHPGLTTAEALGTFLARYGPTDISSIVISMKPPKKAPHKPPKFATALVPFQRIGDAHAAVCASGRADYGMGDVDVSWAGSAEPEIVLWLKKMGKLGAGSQPVTPANEPAPARPSSGLPQQSPSASVSSGPFSSFPSTFSYSLSGGTYGLNYEAMTMMRLRQAERERLEREILEQEAS</sequence>
<name>A0ACB8QM10_9AGAM</name>
<protein>
    <submittedName>
        <fullName evidence="1">DnaJ domain-containing protein</fullName>
    </submittedName>
</protein>
<evidence type="ECO:0000313" key="2">
    <source>
        <dbReference type="Proteomes" id="UP000814128"/>
    </source>
</evidence>
<reference evidence="1" key="1">
    <citation type="submission" date="2021-02" db="EMBL/GenBank/DDBJ databases">
        <authorList>
            <consortium name="DOE Joint Genome Institute"/>
            <person name="Ahrendt S."/>
            <person name="Looney B.P."/>
            <person name="Miyauchi S."/>
            <person name="Morin E."/>
            <person name="Drula E."/>
            <person name="Courty P.E."/>
            <person name="Chicoki N."/>
            <person name="Fauchery L."/>
            <person name="Kohler A."/>
            <person name="Kuo A."/>
            <person name="Labutti K."/>
            <person name="Pangilinan J."/>
            <person name="Lipzen A."/>
            <person name="Riley R."/>
            <person name="Andreopoulos W."/>
            <person name="He G."/>
            <person name="Johnson J."/>
            <person name="Barry K.W."/>
            <person name="Grigoriev I.V."/>
            <person name="Nagy L."/>
            <person name="Hibbett D."/>
            <person name="Henrissat B."/>
            <person name="Matheny P.B."/>
            <person name="Labbe J."/>
            <person name="Martin F."/>
        </authorList>
    </citation>
    <scope>NUCLEOTIDE SEQUENCE</scope>
    <source>
        <strain evidence="1">EC-137</strain>
    </source>
</reference>
<proteinExistence type="predicted"/>
<dbReference type="Proteomes" id="UP000814128">
    <property type="component" value="Unassembled WGS sequence"/>
</dbReference>